<dbReference type="RefSeq" id="WP_074721017.1">
    <property type="nucleotide sequence ID" value="NZ_FOFX01000023.1"/>
</dbReference>
<dbReference type="EMBL" id="FOFX01000023">
    <property type="protein sequence ID" value="SEQ13550.1"/>
    <property type="molecule type" value="Genomic_DNA"/>
</dbReference>
<sequence>MNTLPKKTIGFICSILVLGLTVLNPAPVQSNPIYYGMMDRDTSILVKGEPGNSYHIDSGTLSIPGVVLFDQHANKTWYHKIKLQYDSDIDAYKLMSADAVPFNENIVEQVDLVMTGEQPVQVFLKLSGYFNYSCGNVLIVNQGRAKYMDRPQYVSRFEVTVSSYNQFSGNEIEAPCTTDGKLYTLVLPLEVYDLSVGAYEYAVNGTHTGVFELKSKNAVPDDLLQVQSEN</sequence>
<dbReference type="AlphaFoldDB" id="A0A1H9DJ76"/>
<name>A0A1H9DJ76_9PROT</name>
<evidence type="ECO:0000313" key="2">
    <source>
        <dbReference type="Proteomes" id="UP000181998"/>
    </source>
</evidence>
<proteinExistence type="predicted"/>
<reference evidence="1 2" key="1">
    <citation type="submission" date="2016-10" db="EMBL/GenBank/DDBJ databases">
        <authorList>
            <person name="de Groot N.N."/>
        </authorList>
    </citation>
    <scope>NUCLEOTIDE SEQUENCE [LARGE SCALE GENOMIC DNA]</scope>
    <source>
        <strain evidence="1 2">Nm9</strain>
    </source>
</reference>
<organism evidence="1 2">
    <name type="scientific">Nitrosomonas ureae</name>
    <dbReference type="NCBI Taxonomy" id="44577"/>
    <lineage>
        <taxon>Bacteria</taxon>
        <taxon>Pseudomonadati</taxon>
        <taxon>Pseudomonadota</taxon>
        <taxon>Betaproteobacteria</taxon>
        <taxon>Nitrosomonadales</taxon>
        <taxon>Nitrosomonadaceae</taxon>
        <taxon>Nitrosomonas</taxon>
    </lineage>
</organism>
<evidence type="ECO:0000313" key="1">
    <source>
        <dbReference type="EMBL" id="SEQ13550.1"/>
    </source>
</evidence>
<protein>
    <submittedName>
        <fullName evidence="1">Uncharacterized protein</fullName>
    </submittedName>
</protein>
<dbReference type="OrthoDB" id="7064462at2"/>
<accession>A0A1H9DJ76</accession>
<gene>
    <name evidence="1" type="ORF">SAMN05421510_10233</name>
</gene>
<dbReference type="Proteomes" id="UP000181998">
    <property type="component" value="Unassembled WGS sequence"/>
</dbReference>